<dbReference type="EMBL" id="CP111019">
    <property type="protein sequence ID" value="WAR13399.1"/>
    <property type="molecule type" value="Genomic_DNA"/>
</dbReference>
<reference evidence="1" key="1">
    <citation type="submission" date="2022-11" db="EMBL/GenBank/DDBJ databases">
        <title>Centuries of genome instability and evolution in soft-shell clam transmissible cancer (bioRxiv).</title>
        <authorList>
            <person name="Hart S.F.M."/>
            <person name="Yonemitsu M.A."/>
            <person name="Giersch R.M."/>
            <person name="Beal B.F."/>
            <person name="Arriagada G."/>
            <person name="Davis B.W."/>
            <person name="Ostrander E.A."/>
            <person name="Goff S.P."/>
            <person name="Metzger M.J."/>
        </authorList>
    </citation>
    <scope>NUCLEOTIDE SEQUENCE</scope>
    <source>
        <strain evidence="1">MELC-2E11</strain>
        <tissue evidence="1">Siphon/mantle</tissue>
    </source>
</reference>
<sequence length="107" mass="11725">MFMFSFKIFDLGYKYGTWNYLEAGHGKGAADGIGATVKRTADSFVLTGHDVKCAEDLKCALNGSSIHVFVVTESDIIQIDKALPMAAEIKADNENPPDQFEKRVPNP</sequence>
<dbReference type="Proteomes" id="UP001164746">
    <property type="component" value="Chromosome 8"/>
</dbReference>
<accession>A0ABY7EYA0</accession>
<organism evidence="1 2">
    <name type="scientific">Mya arenaria</name>
    <name type="common">Soft-shell clam</name>
    <dbReference type="NCBI Taxonomy" id="6604"/>
    <lineage>
        <taxon>Eukaryota</taxon>
        <taxon>Metazoa</taxon>
        <taxon>Spiralia</taxon>
        <taxon>Lophotrochozoa</taxon>
        <taxon>Mollusca</taxon>
        <taxon>Bivalvia</taxon>
        <taxon>Autobranchia</taxon>
        <taxon>Heteroconchia</taxon>
        <taxon>Euheterodonta</taxon>
        <taxon>Imparidentia</taxon>
        <taxon>Neoheterodontei</taxon>
        <taxon>Myida</taxon>
        <taxon>Myoidea</taxon>
        <taxon>Myidae</taxon>
        <taxon>Mya</taxon>
    </lineage>
</organism>
<evidence type="ECO:0000313" key="1">
    <source>
        <dbReference type="EMBL" id="WAR13399.1"/>
    </source>
</evidence>
<gene>
    <name evidence="1" type="ORF">MAR_027579</name>
</gene>
<keyword evidence="2" id="KW-1185">Reference proteome</keyword>
<proteinExistence type="predicted"/>
<name>A0ABY7EYA0_MYAAR</name>
<protein>
    <submittedName>
        <fullName evidence="1">Uncharacterized protein</fullName>
    </submittedName>
</protein>
<evidence type="ECO:0000313" key="2">
    <source>
        <dbReference type="Proteomes" id="UP001164746"/>
    </source>
</evidence>